<dbReference type="EMBL" id="JACVVX010000003">
    <property type="protein sequence ID" value="MBD0415105.1"/>
    <property type="molecule type" value="Genomic_DNA"/>
</dbReference>
<evidence type="ECO:0000256" key="1">
    <source>
        <dbReference type="SAM" id="MobiDB-lite"/>
    </source>
</evidence>
<keyword evidence="3" id="KW-1185">Reference proteome</keyword>
<evidence type="ECO:0000313" key="2">
    <source>
        <dbReference type="EMBL" id="MBD0415105.1"/>
    </source>
</evidence>
<gene>
    <name evidence="2" type="ORF">ICI42_10605</name>
</gene>
<feature type="region of interest" description="Disordered" evidence="1">
    <location>
        <begin position="107"/>
        <end position="131"/>
    </location>
</feature>
<dbReference type="InterPro" id="IPR009576">
    <property type="entry name" value="Biofilm_formation_YgiB"/>
</dbReference>
<accession>A0A8J6U4V3</accession>
<proteinExistence type="predicted"/>
<comment type="caution">
    <text evidence="2">The sequence shown here is derived from an EMBL/GenBank/DDBJ whole genome shotgun (WGS) entry which is preliminary data.</text>
</comment>
<reference evidence="2" key="1">
    <citation type="submission" date="2020-09" db="EMBL/GenBank/DDBJ databases">
        <title>Genome seq and assembly of Tianweitania sp.</title>
        <authorList>
            <person name="Chhetri G."/>
        </authorList>
    </citation>
    <scope>NUCLEOTIDE SEQUENCE</scope>
    <source>
        <strain evidence="2">Rool2</strain>
    </source>
</reference>
<sequence length="143" mass="14793">MDECIDARMFAPEKCEADFKQAAASHEKTAPAFASKEDCEADFGAGQCAQPTQQHSAGSGVFLPLMMGYMLGSAMNNNANVGPQALYRQNGRADFVNGNGARVAGATGPVKFSSNSPAARPPAVQTQTMARGGFGSRAVAVSS</sequence>
<organism evidence="2 3">
    <name type="scientific">Oryzicola mucosus</name>
    <dbReference type="NCBI Taxonomy" id="2767425"/>
    <lineage>
        <taxon>Bacteria</taxon>
        <taxon>Pseudomonadati</taxon>
        <taxon>Pseudomonadota</taxon>
        <taxon>Alphaproteobacteria</taxon>
        <taxon>Hyphomicrobiales</taxon>
        <taxon>Phyllobacteriaceae</taxon>
        <taxon>Oryzicola</taxon>
    </lineage>
</organism>
<dbReference type="Pfam" id="PF06693">
    <property type="entry name" value="DUF1190"/>
    <property type="match status" value="1"/>
</dbReference>
<dbReference type="Proteomes" id="UP000643405">
    <property type="component" value="Unassembled WGS sequence"/>
</dbReference>
<protein>
    <submittedName>
        <fullName evidence="2">DUF1190 domain-containing protein</fullName>
    </submittedName>
</protein>
<evidence type="ECO:0000313" key="3">
    <source>
        <dbReference type="Proteomes" id="UP000643405"/>
    </source>
</evidence>
<name>A0A8J6U4V3_9HYPH</name>
<dbReference type="AlphaFoldDB" id="A0A8J6U4V3"/>